<dbReference type="Proteomes" id="UP000677436">
    <property type="component" value="Chromosome"/>
</dbReference>
<sequence length="131" mass="14930">MGDSRLTSFQKQVSDLLLRHRSFLDVTSKFQDSTSRVNRALMKAVTECGCIEVHAARQPVDYEASISELKDRFKTHLSGRLCDHCQDVVKAEMGKHLFYFTALCNLLELPLDEIVHQESDKLSTLGVFNLR</sequence>
<evidence type="ECO:0000313" key="2">
    <source>
        <dbReference type="Proteomes" id="UP000677436"/>
    </source>
</evidence>
<dbReference type="AlphaFoldDB" id="A0A8D5UDL9"/>
<gene>
    <name evidence="1" type="ORF">JIR001_01460</name>
</gene>
<evidence type="ECO:0008006" key="3">
    <source>
        <dbReference type="Google" id="ProtNLM"/>
    </source>
</evidence>
<name>A0A8D5UDL9_9BACL</name>
<keyword evidence="2" id="KW-1185">Reference proteome</keyword>
<dbReference type="KEGG" id="pabs:JIR001_01460"/>
<evidence type="ECO:0000313" key="1">
    <source>
        <dbReference type="EMBL" id="BCU80363.1"/>
    </source>
</evidence>
<dbReference type="RefSeq" id="WP_212773764.1">
    <property type="nucleotide sequence ID" value="NZ_AP024601.1"/>
</dbReference>
<reference evidence="1" key="2">
    <citation type="journal article" date="2021" name="Microbiol. Resour. Announc.">
        <title>Complete Genome Sequence of Polycladomyces abyssicola JIR-001T, Isolated from Hemipelagic Sediment in Deep Seawater.</title>
        <authorList>
            <person name="Tsubouchi T."/>
            <person name="Kaneko Y."/>
        </authorList>
    </citation>
    <scope>NUCLEOTIDE SEQUENCE</scope>
    <source>
        <strain evidence="1">JIR-001</strain>
    </source>
</reference>
<reference evidence="1" key="1">
    <citation type="journal article" date="2013" name="Int. J. Syst. Evol. Microbiol.">
        <title>Polycladomyces abyssicola gen. nov., sp. nov., a thermophilic filamentous bacterium isolated from hemipelagic sediment.</title>
        <authorList>
            <person name="Tsubouchi T."/>
            <person name="Shimane Y."/>
            <person name="Mori K."/>
            <person name="Usui K."/>
            <person name="Hiraki T."/>
            <person name="Tame A."/>
            <person name="Uematsu K."/>
            <person name="Maruyama T."/>
            <person name="Hatada Y."/>
        </authorList>
    </citation>
    <scope>NUCLEOTIDE SEQUENCE</scope>
    <source>
        <strain evidence="1">JIR-001</strain>
    </source>
</reference>
<protein>
    <recommendedName>
        <fullName evidence="3">DUF1573 domain-containing protein</fullName>
    </recommendedName>
</protein>
<accession>A0A8D5UDL9</accession>
<organism evidence="1 2">
    <name type="scientific">Polycladomyces abyssicola</name>
    <dbReference type="NCBI Taxonomy" id="1125966"/>
    <lineage>
        <taxon>Bacteria</taxon>
        <taxon>Bacillati</taxon>
        <taxon>Bacillota</taxon>
        <taxon>Bacilli</taxon>
        <taxon>Bacillales</taxon>
        <taxon>Thermoactinomycetaceae</taxon>
        <taxon>Polycladomyces</taxon>
    </lineage>
</organism>
<proteinExistence type="predicted"/>
<dbReference type="EMBL" id="AP024601">
    <property type="protein sequence ID" value="BCU80363.1"/>
    <property type="molecule type" value="Genomic_DNA"/>
</dbReference>